<feature type="region of interest" description="Disordered" evidence="1">
    <location>
        <begin position="80"/>
        <end position="105"/>
    </location>
</feature>
<accession>A0AAV7M7K8</accession>
<evidence type="ECO:0000313" key="3">
    <source>
        <dbReference type="Proteomes" id="UP001066276"/>
    </source>
</evidence>
<name>A0AAV7M7K8_PLEWA</name>
<organism evidence="2 3">
    <name type="scientific">Pleurodeles waltl</name>
    <name type="common">Iberian ribbed newt</name>
    <dbReference type="NCBI Taxonomy" id="8319"/>
    <lineage>
        <taxon>Eukaryota</taxon>
        <taxon>Metazoa</taxon>
        <taxon>Chordata</taxon>
        <taxon>Craniata</taxon>
        <taxon>Vertebrata</taxon>
        <taxon>Euteleostomi</taxon>
        <taxon>Amphibia</taxon>
        <taxon>Batrachia</taxon>
        <taxon>Caudata</taxon>
        <taxon>Salamandroidea</taxon>
        <taxon>Salamandridae</taxon>
        <taxon>Pleurodelinae</taxon>
        <taxon>Pleurodeles</taxon>
    </lineage>
</organism>
<gene>
    <name evidence="2" type="ORF">NDU88_004877</name>
</gene>
<comment type="caution">
    <text evidence="2">The sequence shown here is derived from an EMBL/GenBank/DDBJ whole genome shotgun (WGS) entry which is preliminary data.</text>
</comment>
<dbReference type="AlphaFoldDB" id="A0AAV7M7K8"/>
<dbReference type="Proteomes" id="UP001066276">
    <property type="component" value="Chromosome 10"/>
</dbReference>
<protein>
    <recommendedName>
        <fullName evidence="4">MHC class I antigen</fullName>
    </recommendedName>
</protein>
<sequence>MALLGPPVLGRPRDRMCSSGFRSPGTCKNGKPAFLRRSWDYGDWDGSEANAVQGETLDWYGSSSQDYREIAQDYIRYARPDTGGCEDGPVTEDRPGKRNEAVERW</sequence>
<feature type="compositionally biased region" description="Basic and acidic residues" evidence="1">
    <location>
        <begin position="91"/>
        <end position="105"/>
    </location>
</feature>
<evidence type="ECO:0000313" key="2">
    <source>
        <dbReference type="EMBL" id="KAJ1099781.1"/>
    </source>
</evidence>
<feature type="region of interest" description="Disordered" evidence="1">
    <location>
        <begin position="1"/>
        <end position="22"/>
    </location>
</feature>
<reference evidence="2" key="1">
    <citation type="journal article" date="2022" name="bioRxiv">
        <title>Sequencing and chromosome-scale assembly of the giantPleurodeles waltlgenome.</title>
        <authorList>
            <person name="Brown T."/>
            <person name="Elewa A."/>
            <person name="Iarovenko S."/>
            <person name="Subramanian E."/>
            <person name="Araus A.J."/>
            <person name="Petzold A."/>
            <person name="Susuki M."/>
            <person name="Suzuki K.-i.T."/>
            <person name="Hayashi T."/>
            <person name="Toyoda A."/>
            <person name="Oliveira C."/>
            <person name="Osipova E."/>
            <person name="Leigh N.D."/>
            <person name="Simon A."/>
            <person name="Yun M.H."/>
        </authorList>
    </citation>
    <scope>NUCLEOTIDE SEQUENCE</scope>
    <source>
        <strain evidence="2">20211129_DDA</strain>
        <tissue evidence="2">Liver</tissue>
    </source>
</reference>
<evidence type="ECO:0000256" key="1">
    <source>
        <dbReference type="SAM" id="MobiDB-lite"/>
    </source>
</evidence>
<dbReference type="EMBL" id="JANPWB010000014">
    <property type="protein sequence ID" value="KAJ1099781.1"/>
    <property type="molecule type" value="Genomic_DNA"/>
</dbReference>
<proteinExistence type="predicted"/>
<evidence type="ECO:0008006" key="4">
    <source>
        <dbReference type="Google" id="ProtNLM"/>
    </source>
</evidence>
<keyword evidence="3" id="KW-1185">Reference proteome</keyword>